<feature type="region of interest" description="Disordered" evidence="7">
    <location>
        <begin position="31"/>
        <end position="115"/>
    </location>
</feature>
<keyword evidence="5 6" id="KW-0539">Nucleus</keyword>
<dbReference type="PROSITE" id="PS51754">
    <property type="entry name" value="OVATE"/>
    <property type="match status" value="1"/>
</dbReference>
<feature type="compositionally biased region" description="Basic residues" evidence="7">
    <location>
        <begin position="105"/>
        <end position="114"/>
    </location>
</feature>
<dbReference type="AlphaFoldDB" id="A0A8J5L4D8"/>
<organism evidence="9 10">
    <name type="scientific">Zingiber officinale</name>
    <name type="common">Ginger</name>
    <name type="synonym">Amomum zingiber</name>
    <dbReference type="NCBI Taxonomy" id="94328"/>
    <lineage>
        <taxon>Eukaryota</taxon>
        <taxon>Viridiplantae</taxon>
        <taxon>Streptophyta</taxon>
        <taxon>Embryophyta</taxon>
        <taxon>Tracheophyta</taxon>
        <taxon>Spermatophyta</taxon>
        <taxon>Magnoliopsida</taxon>
        <taxon>Liliopsida</taxon>
        <taxon>Zingiberales</taxon>
        <taxon>Zingiberaceae</taxon>
        <taxon>Zingiber</taxon>
    </lineage>
</organism>
<dbReference type="Pfam" id="PF04844">
    <property type="entry name" value="Ovate"/>
    <property type="match status" value="1"/>
</dbReference>
<keyword evidence="10" id="KW-1185">Reference proteome</keyword>
<comment type="subcellular location">
    <subcellularLocation>
        <location evidence="1 6">Nucleus</location>
    </subcellularLocation>
</comment>
<dbReference type="NCBIfam" id="TIGR01568">
    <property type="entry name" value="A_thal_3678"/>
    <property type="match status" value="1"/>
</dbReference>
<keyword evidence="4 6" id="KW-0804">Transcription</keyword>
<evidence type="ECO:0000313" key="10">
    <source>
        <dbReference type="Proteomes" id="UP000734854"/>
    </source>
</evidence>
<dbReference type="EMBL" id="JACMSC010000008">
    <property type="protein sequence ID" value="KAG6511645.1"/>
    <property type="molecule type" value="Genomic_DNA"/>
</dbReference>
<reference evidence="9 10" key="1">
    <citation type="submission" date="2020-08" db="EMBL/GenBank/DDBJ databases">
        <title>Plant Genome Project.</title>
        <authorList>
            <person name="Zhang R.-G."/>
        </authorList>
    </citation>
    <scope>NUCLEOTIDE SEQUENCE [LARGE SCALE GENOMIC DNA]</scope>
    <source>
        <tissue evidence="9">Rhizome</tissue>
    </source>
</reference>
<dbReference type="PANTHER" id="PTHR33057">
    <property type="entry name" value="TRANSCRIPTION REPRESSOR OFP7-RELATED"/>
    <property type="match status" value="1"/>
</dbReference>
<evidence type="ECO:0000256" key="2">
    <source>
        <dbReference type="ARBA" id="ARBA00022491"/>
    </source>
</evidence>
<keyword evidence="3 6" id="KW-0805">Transcription regulation</keyword>
<evidence type="ECO:0000256" key="3">
    <source>
        <dbReference type="ARBA" id="ARBA00023015"/>
    </source>
</evidence>
<evidence type="ECO:0000256" key="1">
    <source>
        <dbReference type="ARBA" id="ARBA00004123"/>
    </source>
</evidence>
<comment type="function">
    <text evidence="6">Transcriptional repressor that regulates multiple aspects of plant growth and development.</text>
</comment>
<gene>
    <name evidence="9" type="ORF">ZIOFF_029720</name>
</gene>
<dbReference type="InterPro" id="IPR006458">
    <property type="entry name" value="Ovate_C"/>
</dbReference>
<feature type="domain" description="OVATE" evidence="8">
    <location>
        <begin position="125"/>
        <end position="184"/>
    </location>
</feature>
<dbReference type="OrthoDB" id="676218at2759"/>
<evidence type="ECO:0000259" key="8">
    <source>
        <dbReference type="PROSITE" id="PS51754"/>
    </source>
</evidence>
<sequence>MSSVRRRLVIRHPVVVDVGCSCRGPKLPSFFYSSPKPESARSPRLLSPSTSTSLSETLTPSTIATTTSTAATTTTATVNSSSPSRDGDFASSPSPPFRARETEKGKKKGKRAALRKSVVEGSTAVAKDSTDPYMDFRDSMLQMIVEMEIYAWDDLRDLLHRFLALNAVCHHHLIFRAFVEIWTDVFTAISPPPPPASAVGDALRVRPEEAQKRTPKVEILTHLVPRVIAPGRYQHRW</sequence>
<dbReference type="PANTHER" id="PTHR33057:SF202">
    <property type="entry name" value="TRANSCRIPTION REPRESSOR"/>
    <property type="match status" value="1"/>
</dbReference>
<name>A0A8J5L4D8_ZINOF</name>
<evidence type="ECO:0000256" key="5">
    <source>
        <dbReference type="ARBA" id="ARBA00023242"/>
    </source>
</evidence>
<dbReference type="InterPro" id="IPR038933">
    <property type="entry name" value="Ovate"/>
</dbReference>
<evidence type="ECO:0000313" key="9">
    <source>
        <dbReference type="EMBL" id="KAG6511645.1"/>
    </source>
</evidence>
<dbReference type="GO" id="GO:0005634">
    <property type="term" value="C:nucleus"/>
    <property type="evidence" value="ECO:0007669"/>
    <property type="project" value="UniProtKB-SubCell"/>
</dbReference>
<accession>A0A8J5L4D8</accession>
<protein>
    <recommendedName>
        <fullName evidence="6">Transcription repressor</fullName>
    </recommendedName>
    <alternativeName>
        <fullName evidence="6">Ovate family protein</fullName>
    </alternativeName>
</protein>
<comment type="caution">
    <text evidence="9">The sequence shown here is derived from an EMBL/GenBank/DDBJ whole genome shotgun (WGS) entry which is preliminary data.</text>
</comment>
<keyword evidence="2 6" id="KW-0678">Repressor</keyword>
<feature type="compositionally biased region" description="Low complexity" evidence="7">
    <location>
        <begin position="40"/>
        <end position="84"/>
    </location>
</feature>
<dbReference type="GO" id="GO:0045892">
    <property type="term" value="P:negative regulation of DNA-templated transcription"/>
    <property type="evidence" value="ECO:0007669"/>
    <property type="project" value="UniProtKB-UniRule"/>
</dbReference>
<evidence type="ECO:0000256" key="4">
    <source>
        <dbReference type="ARBA" id="ARBA00023163"/>
    </source>
</evidence>
<evidence type="ECO:0000256" key="6">
    <source>
        <dbReference type="RuleBase" id="RU367028"/>
    </source>
</evidence>
<dbReference type="Proteomes" id="UP000734854">
    <property type="component" value="Unassembled WGS sequence"/>
</dbReference>
<evidence type="ECO:0000256" key="7">
    <source>
        <dbReference type="SAM" id="MobiDB-lite"/>
    </source>
</evidence>
<proteinExistence type="predicted"/>